<feature type="transmembrane region" description="Helical" evidence="11">
    <location>
        <begin position="130"/>
        <end position="149"/>
    </location>
</feature>
<keyword evidence="8 9" id="KW-0807">Transducer</keyword>
<evidence type="ECO:0000256" key="1">
    <source>
        <dbReference type="ARBA" id="ARBA00003929"/>
    </source>
</evidence>
<evidence type="ECO:0000256" key="3">
    <source>
        <dbReference type="ARBA" id="ARBA00022692"/>
    </source>
</evidence>
<dbReference type="GO" id="GO:0016020">
    <property type="term" value="C:membrane"/>
    <property type="evidence" value="ECO:0007669"/>
    <property type="project" value="UniProtKB-SubCell"/>
</dbReference>
<dbReference type="PRINTS" id="PR00245">
    <property type="entry name" value="OLFACTORYR"/>
</dbReference>
<evidence type="ECO:0000256" key="11">
    <source>
        <dbReference type="SAM" id="Phobius"/>
    </source>
</evidence>
<comment type="function">
    <text evidence="1">Putative odorant or sperm cell receptor.</text>
</comment>
<evidence type="ECO:0000256" key="7">
    <source>
        <dbReference type="ARBA" id="ARBA00023170"/>
    </source>
</evidence>
<dbReference type="Gene3D" id="1.20.1070.10">
    <property type="entry name" value="Rhodopsin 7-helix transmembrane proteins"/>
    <property type="match status" value="1"/>
</dbReference>
<keyword evidence="6 11" id="KW-0472">Membrane</keyword>
<keyword evidence="14" id="KW-1185">Reference proteome</keyword>
<evidence type="ECO:0000313" key="14">
    <source>
        <dbReference type="Proteomes" id="UP001177744"/>
    </source>
</evidence>
<dbReference type="AlphaFoldDB" id="A0AA40LLF3"/>
<evidence type="ECO:0000256" key="6">
    <source>
        <dbReference type="ARBA" id="ARBA00023136"/>
    </source>
</evidence>
<sequence>MPGESEKEDGRGTEERQKINFRSSGALQRMELENGTVMTEFFLLGFSDHPELQNVLFAVFFSIYSVTLTGNLGMVLLITTSSHLHTPMYLFLCMLSFIDACYSSVIAPKLLVDLVSNKKTISYNGCAAQLYFFCSLVDTESFLLAAMAYDRYIAICNPLLYTVIMSKRICCQLAIGAFLGGTMSSVIHTTNTFHLSFCSKEINHFFCDISPLFSLSCTDTYKHDIVLVVFASLVEAICLLTVLLSYVCIIAAILKAGSAEGRRKGFSTCASHLTVVTIYHGTLIFIYLRPSTGHSLDIDKVTSVFYTLIIPMLNPLIYSLRNKDVKNAFRKVGDHGDAINQQEEHKEPPLHILSAESPKSMKDVNFLRLHSIEAGSKLLSLKTWKPLQTALPESPSPGGWLLRVGSCERPGRMLASSLQQQGKHSAPGQGWASGPWRASGQWVWSSQVPQRPTGARIRAQDY</sequence>
<dbReference type="PROSITE" id="PS00237">
    <property type="entry name" value="G_PROTEIN_RECEP_F1_1"/>
    <property type="match status" value="1"/>
</dbReference>
<proteinExistence type="inferred from homology"/>
<dbReference type="FunFam" id="1.20.1070.10:FF:000003">
    <property type="entry name" value="Olfactory receptor"/>
    <property type="match status" value="1"/>
</dbReference>
<dbReference type="Pfam" id="PF13853">
    <property type="entry name" value="7tm_4"/>
    <property type="match status" value="1"/>
</dbReference>
<comment type="similarity">
    <text evidence="9">Belongs to the G-protein coupled receptor 1 family.</text>
</comment>
<accession>A0AA40LLF3</accession>
<feature type="region of interest" description="Disordered" evidence="10">
    <location>
        <begin position="443"/>
        <end position="462"/>
    </location>
</feature>
<evidence type="ECO:0000256" key="5">
    <source>
        <dbReference type="ARBA" id="ARBA00023040"/>
    </source>
</evidence>
<dbReference type="CDD" id="cd15410">
    <property type="entry name" value="7tmA_OR5D-like"/>
    <property type="match status" value="1"/>
</dbReference>
<dbReference type="PROSITE" id="PS50262">
    <property type="entry name" value="G_PROTEIN_RECEP_F1_2"/>
    <property type="match status" value="1"/>
</dbReference>
<evidence type="ECO:0000256" key="9">
    <source>
        <dbReference type="RuleBase" id="RU000688"/>
    </source>
</evidence>
<evidence type="ECO:0000256" key="10">
    <source>
        <dbReference type="SAM" id="MobiDB-lite"/>
    </source>
</evidence>
<keyword evidence="7 9" id="KW-0675">Receptor</keyword>
<feature type="transmembrane region" description="Helical" evidence="11">
    <location>
        <begin position="266"/>
        <end position="288"/>
    </location>
</feature>
<dbReference type="GO" id="GO:0004930">
    <property type="term" value="F:G protein-coupled receptor activity"/>
    <property type="evidence" value="ECO:0007669"/>
    <property type="project" value="UniProtKB-KW"/>
</dbReference>
<dbReference type="InterPro" id="IPR000276">
    <property type="entry name" value="GPCR_Rhodpsn"/>
</dbReference>
<keyword evidence="3 9" id="KW-0812">Transmembrane</keyword>
<dbReference type="Proteomes" id="UP001177744">
    <property type="component" value="Unassembled WGS sequence"/>
</dbReference>
<dbReference type="PANTHER" id="PTHR48018">
    <property type="entry name" value="OLFACTORY RECEPTOR"/>
    <property type="match status" value="1"/>
</dbReference>
<feature type="transmembrane region" description="Helical" evidence="11">
    <location>
        <begin position="303"/>
        <end position="320"/>
    </location>
</feature>
<keyword evidence="5 9" id="KW-0297">G-protein coupled receptor</keyword>
<feature type="transmembrane region" description="Helical" evidence="11">
    <location>
        <begin position="89"/>
        <end position="110"/>
    </location>
</feature>
<feature type="domain" description="G-protein coupled receptors family 1 profile" evidence="12">
    <location>
        <begin position="70"/>
        <end position="318"/>
    </location>
</feature>
<protein>
    <recommendedName>
        <fullName evidence="12">G-protein coupled receptors family 1 profile domain-containing protein</fullName>
    </recommendedName>
</protein>
<evidence type="ECO:0000256" key="2">
    <source>
        <dbReference type="ARBA" id="ARBA00004141"/>
    </source>
</evidence>
<feature type="transmembrane region" description="Helical" evidence="11">
    <location>
        <begin position="169"/>
        <end position="187"/>
    </location>
</feature>
<evidence type="ECO:0000256" key="4">
    <source>
        <dbReference type="ARBA" id="ARBA00022989"/>
    </source>
</evidence>
<reference evidence="13" key="1">
    <citation type="submission" date="2023-06" db="EMBL/GenBank/DDBJ databases">
        <title>Reference genome for the Northern bat (Eptesicus nilssonii), a most northern bat species.</title>
        <authorList>
            <person name="Laine V.N."/>
            <person name="Pulliainen A.T."/>
            <person name="Lilley T.M."/>
        </authorList>
    </citation>
    <scope>NUCLEOTIDE SEQUENCE</scope>
    <source>
        <strain evidence="13">BLF_Eptnil</strain>
        <tissue evidence="13">Kidney</tissue>
    </source>
</reference>
<dbReference type="GO" id="GO:0004984">
    <property type="term" value="F:olfactory receptor activity"/>
    <property type="evidence" value="ECO:0007669"/>
    <property type="project" value="InterPro"/>
</dbReference>
<dbReference type="InterPro" id="IPR017452">
    <property type="entry name" value="GPCR_Rhodpsn_7TM"/>
</dbReference>
<name>A0AA40LLF3_CNENI</name>
<dbReference type="InterPro" id="IPR000725">
    <property type="entry name" value="Olfact_rcpt"/>
</dbReference>
<keyword evidence="4 11" id="KW-1133">Transmembrane helix</keyword>
<evidence type="ECO:0000256" key="8">
    <source>
        <dbReference type="ARBA" id="ARBA00023224"/>
    </source>
</evidence>
<gene>
    <name evidence="13" type="ORF">QTO34_003554</name>
</gene>
<dbReference type="PRINTS" id="PR00237">
    <property type="entry name" value="GPCRRHODOPSN"/>
</dbReference>
<comment type="caution">
    <text evidence="13">The sequence shown here is derived from an EMBL/GenBank/DDBJ whole genome shotgun (WGS) entry which is preliminary data.</text>
</comment>
<evidence type="ECO:0000259" key="12">
    <source>
        <dbReference type="PROSITE" id="PS50262"/>
    </source>
</evidence>
<comment type="subcellular location">
    <subcellularLocation>
        <location evidence="2">Membrane</location>
        <topology evidence="2">Multi-pass membrane protein</topology>
    </subcellularLocation>
</comment>
<feature type="transmembrane region" description="Helical" evidence="11">
    <location>
        <begin position="225"/>
        <end position="254"/>
    </location>
</feature>
<dbReference type="EMBL" id="JAULJE010000013">
    <property type="protein sequence ID" value="KAK1335759.1"/>
    <property type="molecule type" value="Genomic_DNA"/>
</dbReference>
<organism evidence="13 14">
    <name type="scientific">Cnephaeus nilssonii</name>
    <name type="common">Northern bat</name>
    <name type="synonym">Eptesicus nilssonii</name>
    <dbReference type="NCBI Taxonomy" id="3371016"/>
    <lineage>
        <taxon>Eukaryota</taxon>
        <taxon>Metazoa</taxon>
        <taxon>Chordata</taxon>
        <taxon>Craniata</taxon>
        <taxon>Vertebrata</taxon>
        <taxon>Euteleostomi</taxon>
        <taxon>Mammalia</taxon>
        <taxon>Eutheria</taxon>
        <taxon>Laurasiatheria</taxon>
        <taxon>Chiroptera</taxon>
        <taxon>Yangochiroptera</taxon>
        <taxon>Vespertilionidae</taxon>
        <taxon>Cnephaeus</taxon>
    </lineage>
</organism>
<evidence type="ECO:0000313" key="13">
    <source>
        <dbReference type="EMBL" id="KAK1335759.1"/>
    </source>
</evidence>
<dbReference type="SUPFAM" id="SSF81321">
    <property type="entry name" value="Family A G protein-coupled receptor-like"/>
    <property type="match status" value="1"/>
</dbReference>
<feature type="transmembrane region" description="Helical" evidence="11">
    <location>
        <begin position="55"/>
        <end position="77"/>
    </location>
</feature>